<dbReference type="EMBL" id="JANAVB010041416">
    <property type="protein sequence ID" value="KAJ6796301.1"/>
    <property type="molecule type" value="Genomic_DNA"/>
</dbReference>
<dbReference type="SUPFAM" id="SSF54529">
    <property type="entry name" value="Mitochondrial glycoprotein MAM33-like"/>
    <property type="match status" value="1"/>
</dbReference>
<accession>A0AAX6DX72</accession>
<evidence type="ECO:0000313" key="2">
    <source>
        <dbReference type="EMBL" id="KAJ6796063.1"/>
    </source>
</evidence>
<dbReference type="InterPro" id="IPR036561">
    <property type="entry name" value="MAM33_sf"/>
</dbReference>
<dbReference type="Pfam" id="PF02330">
    <property type="entry name" value="MAM33"/>
    <property type="match status" value="1"/>
</dbReference>
<dbReference type="GO" id="GO:0005759">
    <property type="term" value="C:mitochondrial matrix"/>
    <property type="evidence" value="ECO:0007669"/>
    <property type="project" value="InterPro"/>
</dbReference>
<dbReference type="EMBL" id="JANAVB010041420">
    <property type="protein sequence ID" value="KAJ6796063.1"/>
    <property type="molecule type" value="Genomic_DNA"/>
</dbReference>
<gene>
    <name evidence="2" type="ORF">M6B38_221680</name>
    <name evidence="3" type="ORF">M6B38_223155</name>
</gene>
<proteinExistence type="predicted"/>
<evidence type="ECO:0000313" key="4">
    <source>
        <dbReference type="Proteomes" id="UP001140949"/>
    </source>
</evidence>
<dbReference type="InterPro" id="IPR003428">
    <property type="entry name" value="MAM33"/>
</dbReference>
<evidence type="ECO:0000256" key="1">
    <source>
        <dbReference type="SAM" id="MobiDB-lite"/>
    </source>
</evidence>
<evidence type="ECO:0008006" key="5">
    <source>
        <dbReference type="Google" id="ProtNLM"/>
    </source>
</evidence>
<reference evidence="3" key="1">
    <citation type="journal article" date="2023" name="GigaByte">
        <title>Genome assembly of the bearded iris, Iris pallida Lam.</title>
        <authorList>
            <person name="Bruccoleri R.E."/>
            <person name="Oakeley E.J."/>
            <person name="Faust A.M.E."/>
            <person name="Altorfer M."/>
            <person name="Dessus-Babus S."/>
            <person name="Burckhardt D."/>
            <person name="Oertli M."/>
            <person name="Naumann U."/>
            <person name="Petersen F."/>
            <person name="Wong J."/>
        </authorList>
    </citation>
    <scope>NUCLEOTIDE SEQUENCE</scope>
    <source>
        <strain evidence="3">GSM-AAB239-AS_SAM_17_03QT</strain>
    </source>
</reference>
<sequence>MAVFFSNLARKPIRSLKTLIPNPSSSSSSRSYISDMRRSAFKENLLRILRTEITYASTSSPTPPLFPPPASSFSVDDRPGEQWVRLTRTFAGAETVKVDATMIDGAVPERPRSGGGGAPLPDAAPSARLHISLIVEVSKGDRSDRVLQAVCSAWPDALDVQKVYTFSRIAGERSTQPFLGPNFEDLDEELQSAVRDYLEERGVNDELAEFLHRYMESKDSGELLRWLKNVEAYVKE</sequence>
<evidence type="ECO:0000313" key="3">
    <source>
        <dbReference type="EMBL" id="KAJ6796301.1"/>
    </source>
</evidence>
<dbReference type="Gene3D" id="3.10.280.10">
    <property type="entry name" value="Mitochondrial glycoprotein"/>
    <property type="match status" value="1"/>
</dbReference>
<dbReference type="Proteomes" id="UP001140949">
    <property type="component" value="Unassembled WGS sequence"/>
</dbReference>
<name>A0AAX6DX72_IRIPA</name>
<reference evidence="3" key="2">
    <citation type="submission" date="2023-04" db="EMBL/GenBank/DDBJ databases">
        <authorList>
            <person name="Bruccoleri R.E."/>
            <person name="Oakeley E.J."/>
            <person name="Faust A.-M."/>
            <person name="Dessus-Babus S."/>
            <person name="Altorfer M."/>
            <person name="Burckhardt D."/>
            <person name="Oertli M."/>
            <person name="Naumann U."/>
            <person name="Petersen F."/>
            <person name="Wong J."/>
        </authorList>
    </citation>
    <scope>NUCLEOTIDE SEQUENCE</scope>
    <source>
        <strain evidence="3">GSM-AAB239-AS_SAM_17_03QT</strain>
        <tissue evidence="3">Leaf</tissue>
    </source>
</reference>
<feature type="compositionally biased region" description="Pro residues" evidence="1">
    <location>
        <begin position="61"/>
        <end position="70"/>
    </location>
</feature>
<feature type="region of interest" description="Disordered" evidence="1">
    <location>
        <begin position="57"/>
        <end position="77"/>
    </location>
</feature>
<comment type="caution">
    <text evidence="3">The sequence shown here is derived from an EMBL/GenBank/DDBJ whole genome shotgun (WGS) entry which is preliminary data.</text>
</comment>
<dbReference type="PANTHER" id="PTHR10826:SF36">
    <property type="entry name" value="OS08G0439900 PROTEIN"/>
    <property type="match status" value="1"/>
</dbReference>
<dbReference type="AlphaFoldDB" id="A0AAX6DX72"/>
<organism evidence="3 4">
    <name type="scientific">Iris pallida</name>
    <name type="common">Sweet iris</name>
    <dbReference type="NCBI Taxonomy" id="29817"/>
    <lineage>
        <taxon>Eukaryota</taxon>
        <taxon>Viridiplantae</taxon>
        <taxon>Streptophyta</taxon>
        <taxon>Embryophyta</taxon>
        <taxon>Tracheophyta</taxon>
        <taxon>Spermatophyta</taxon>
        <taxon>Magnoliopsida</taxon>
        <taxon>Liliopsida</taxon>
        <taxon>Asparagales</taxon>
        <taxon>Iridaceae</taxon>
        <taxon>Iridoideae</taxon>
        <taxon>Irideae</taxon>
        <taxon>Iris</taxon>
    </lineage>
</organism>
<keyword evidence="4" id="KW-1185">Reference proteome</keyword>
<protein>
    <recommendedName>
        <fullName evidence="5">Mitochondrial glycoprotein</fullName>
    </recommendedName>
</protein>
<dbReference type="PANTHER" id="PTHR10826">
    <property type="entry name" value="COMPLEMENT COMPONENT 1"/>
    <property type="match status" value="1"/>
</dbReference>